<reference evidence="1 2" key="1">
    <citation type="submission" date="2020-08" db="EMBL/GenBank/DDBJ databases">
        <title>Genomic Encyclopedia of Type Strains, Phase IV (KMG-IV): sequencing the most valuable type-strain genomes for metagenomic binning, comparative biology and taxonomic classification.</title>
        <authorList>
            <person name="Goeker M."/>
        </authorList>
    </citation>
    <scope>NUCLEOTIDE SEQUENCE [LARGE SCALE GENOMIC DNA]</scope>
    <source>
        <strain evidence="1 2">DSM 10508</strain>
    </source>
</reference>
<dbReference type="Proteomes" id="UP000529652">
    <property type="component" value="Unassembled WGS sequence"/>
</dbReference>
<dbReference type="AlphaFoldDB" id="A0AB34Z6F0"/>
<dbReference type="EMBL" id="JACHGM010000008">
    <property type="protein sequence ID" value="MBB5141672.1"/>
    <property type="molecule type" value="Genomic_DNA"/>
</dbReference>
<evidence type="ECO:0000313" key="1">
    <source>
        <dbReference type="EMBL" id="MBB5141672.1"/>
    </source>
</evidence>
<protein>
    <submittedName>
        <fullName evidence="1">Uncharacterized protein</fullName>
    </submittedName>
</protein>
<proteinExistence type="predicted"/>
<organism evidence="1 2">
    <name type="scientific">Borreliella afzelii</name>
    <name type="common">Borrelia afzelii</name>
    <dbReference type="NCBI Taxonomy" id="29518"/>
    <lineage>
        <taxon>Bacteria</taxon>
        <taxon>Pseudomonadati</taxon>
        <taxon>Spirochaetota</taxon>
        <taxon>Spirochaetia</taxon>
        <taxon>Spirochaetales</taxon>
        <taxon>Borreliaceae</taxon>
        <taxon>Borreliella</taxon>
    </lineage>
</organism>
<accession>A0AB34Z6F0</accession>
<comment type="caution">
    <text evidence="1">The sequence shown here is derived from an EMBL/GenBank/DDBJ whole genome shotgun (WGS) entry which is preliminary data.</text>
</comment>
<evidence type="ECO:0000313" key="2">
    <source>
        <dbReference type="Proteomes" id="UP000529652"/>
    </source>
</evidence>
<name>A0AB34Z6F0_BORAF</name>
<sequence>MEDVLYKKYGTYIKGKIHFSNSIKVFINDLLESSFKEVYYREAENALKEIV</sequence>
<gene>
    <name evidence="1" type="ORF">HNP63_001093</name>
</gene>